<name>W2GWD2_PHYNI</name>
<evidence type="ECO:0000313" key="1">
    <source>
        <dbReference type="EMBL" id="ETK86596.1"/>
    </source>
</evidence>
<sequence length="308" mass="35038">MGIYLWCAAVDTKQSPLRKRIFDAYKKKNAKNKLFYELAGVNAVKFLYGRGWKSAHLINNAFVCASTNGKTNTVELLLNTGLITGKFLNDAFEAAAGFIGGVHLERVAFLYNNRRACLRTLGNADNTKPIRQEEHISDDTVIKAFEKAAASGDNTYSNIRDKSEIVKLLNKEQCIPIEMICKAFVAARISPETVLPAVKKALIVENPDVMKYLVILLTEEGRVPRVWKHQALVPAAMKKITYALFFLTSYENGEWPLDILKEALEASYYYSIKNFIYRLTCEQLFYSKDEERLESIEWMETQKDKSSM</sequence>
<dbReference type="Proteomes" id="UP000053236">
    <property type="component" value="Unassembled WGS sequence"/>
</dbReference>
<protein>
    <submittedName>
        <fullName evidence="1">Uncharacterized protein</fullName>
    </submittedName>
</protein>
<dbReference type="VEuPathDB" id="FungiDB:PPTG_11520"/>
<gene>
    <name evidence="1" type="ORF">L915_08780</name>
</gene>
<accession>W2GWD2</accession>
<dbReference type="AlphaFoldDB" id="W2GWD2"/>
<organism evidence="1">
    <name type="scientific">Phytophthora nicotianae</name>
    <name type="common">Potato buckeye rot agent</name>
    <name type="synonym">Phytophthora parasitica</name>
    <dbReference type="NCBI Taxonomy" id="4792"/>
    <lineage>
        <taxon>Eukaryota</taxon>
        <taxon>Sar</taxon>
        <taxon>Stramenopiles</taxon>
        <taxon>Oomycota</taxon>
        <taxon>Peronosporomycetes</taxon>
        <taxon>Peronosporales</taxon>
        <taxon>Peronosporaceae</taxon>
        <taxon>Phytophthora</taxon>
    </lineage>
</organism>
<reference evidence="1" key="1">
    <citation type="submission" date="2013-11" db="EMBL/GenBank/DDBJ databases">
        <title>The Genome Sequence of Phytophthora parasitica CJ02B3.</title>
        <authorList>
            <consortium name="The Broad Institute Genomics Platform"/>
            <person name="Russ C."/>
            <person name="Tyler B."/>
            <person name="Panabieres F."/>
            <person name="Shan W."/>
            <person name="Tripathy S."/>
            <person name="Grunwald N."/>
            <person name="Machado M."/>
            <person name="Johnson C.S."/>
            <person name="Arredondo F."/>
            <person name="Hong C."/>
            <person name="Coffey M."/>
            <person name="Young S.K."/>
            <person name="Zeng Q."/>
            <person name="Gargeya S."/>
            <person name="Fitzgerald M."/>
            <person name="Abouelleil A."/>
            <person name="Alvarado L."/>
            <person name="Chapman S.B."/>
            <person name="Gainer-Dewar J."/>
            <person name="Goldberg J."/>
            <person name="Griggs A."/>
            <person name="Gujja S."/>
            <person name="Hansen M."/>
            <person name="Howarth C."/>
            <person name="Imamovic A."/>
            <person name="Ireland A."/>
            <person name="Larimer J."/>
            <person name="McCowan C."/>
            <person name="Murphy C."/>
            <person name="Pearson M."/>
            <person name="Poon T.W."/>
            <person name="Priest M."/>
            <person name="Roberts A."/>
            <person name="Saif S."/>
            <person name="Shea T."/>
            <person name="Sykes S."/>
            <person name="Wortman J."/>
            <person name="Nusbaum C."/>
            <person name="Birren B."/>
        </authorList>
    </citation>
    <scope>NUCLEOTIDE SEQUENCE [LARGE SCALE GENOMIC DNA]</scope>
    <source>
        <strain evidence="1">CJ02B3</strain>
    </source>
</reference>
<proteinExistence type="predicted"/>
<dbReference type="EMBL" id="KI686302">
    <property type="protein sequence ID" value="ETK86596.1"/>
    <property type="molecule type" value="Genomic_DNA"/>
</dbReference>